<dbReference type="Pfam" id="PF23291">
    <property type="entry name" value="KOW4_SPT5"/>
    <property type="match status" value="1"/>
</dbReference>
<feature type="compositionally biased region" description="Acidic residues" evidence="13">
    <location>
        <begin position="78"/>
        <end position="95"/>
    </location>
</feature>
<dbReference type="Pfam" id="PF03439">
    <property type="entry name" value="Spt5-NGN"/>
    <property type="match status" value="1"/>
</dbReference>
<evidence type="ECO:0000256" key="8">
    <source>
        <dbReference type="ARBA" id="ARBA00023159"/>
    </source>
</evidence>
<dbReference type="InterPro" id="IPR005824">
    <property type="entry name" value="KOW"/>
</dbReference>
<dbReference type="Pfam" id="PF23042">
    <property type="entry name" value="KOW1_SPT5"/>
    <property type="match status" value="1"/>
</dbReference>
<dbReference type="InterPro" id="IPR039385">
    <property type="entry name" value="NGN_Euk"/>
</dbReference>
<keyword evidence="9 11" id="KW-0804">Transcription</keyword>
<dbReference type="GO" id="GO:0006368">
    <property type="term" value="P:transcription elongation by RNA polymerase II"/>
    <property type="evidence" value="ECO:0007669"/>
    <property type="project" value="TreeGrafter"/>
</dbReference>
<evidence type="ECO:0000256" key="3">
    <source>
        <dbReference type="ARBA" id="ARBA00020181"/>
    </source>
</evidence>
<reference evidence="17" key="1">
    <citation type="journal article" date="2016" name="Nat. Commun.">
        <title>The Gonium pectorale genome demonstrates co-option of cell cycle regulation during the evolution of multicellularity.</title>
        <authorList>
            <person name="Hanschen E.R."/>
            <person name="Marriage T.N."/>
            <person name="Ferris P.J."/>
            <person name="Hamaji T."/>
            <person name="Toyoda A."/>
            <person name="Fujiyama A."/>
            <person name="Neme R."/>
            <person name="Noguchi H."/>
            <person name="Minakuchi Y."/>
            <person name="Suzuki M."/>
            <person name="Kawai-Toyooka H."/>
            <person name="Smith D.R."/>
            <person name="Sparks H."/>
            <person name="Anderson J."/>
            <person name="Bakaric R."/>
            <person name="Luria V."/>
            <person name="Karger A."/>
            <person name="Kirschner M.W."/>
            <person name="Durand P.M."/>
            <person name="Michod R.E."/>
            <person name="Nozaki H."/>
            <person name="Olson B.J."/>
        </authorList>
    </citation>
    <scope>NUCLEOTIDE SEQUENCE [LARGE SCALE GENOMIC DNA]</scope>
    <source>
        <strain evidence="17">NIES-2863</strain>
    </source>
</reference>
<feature type="compositionally biased region" description="Gly residues" evidence="13">
    <location>
        <begin position="752"/>
        <end position="770"/>
    </location>
</feature>
<comment type="caution">
    <text evidence="16">The sequence shown here is derived from an EMBL/GenBank/DDBJ whole genome shotgun (WGS) entry which is preliminary data.</text>
</comment>
<dbReference type="PANTHER" id="PTHR11125:SF7">
    <property type="entry name" value="TRANSCRIPTION ELONGATION FACTOR SPT5"/>
    <property type="match status" value="1"/>
</dbReference>
<keyword evidence="5" id="KW-0597">Phosphoprotein</keyword>
<feature type="region of interest" description="Disordered" evidence="13">
    <location>
        <begin position="880"/>
        <end position="1021"/>
    </location>
</feature>
<evidence type="ECO:0000256" key="9">
    <source>
        <dbReference type="ARBA" id="ARBA00023163"/>
    </source>
</evidence>
<dbReference type="Pfam" id="PF23290">
    <property type="entry name" value="KOW5_SPT5"/>
    <property type="match status" value="1"/>
</dbReference>
<keyword evidence="8" id="KW-0010">Activator</keyword>
<evidence type="ECO:0000256" key="2">
    <source>
        <dbReference type="ARBA" id="ARBA00006956"/>
    </source>
</evidence>
<keyword evidence="6" id="KW-0677">Repeat</keyword>
<dbReference type="InterPro" id="IPR039659">
    <property type="entry name" value="SPT5"/>
</dbReference>
<dbReference type="InterPro" id="IPR036735">
    <property type="entry name" value="NGN_dom_sf"/>
</dbReference>
<dbReference type="InterPro" id="IPR017071">
    <property type="entry name" value="TF_Spt5_eukaryote"/>
</dbReference>
<feature type="region of interest" description="Disordered" evidence="13">
    <location>
        <begin position="1"/>
        <end position="95"/>
    </location>
</feature>
<dbReference type="InterPro" id="IPR008991">
    <property type="entry name" value="Translation_prot_SH3-like_sf"/>
</dbReference>
<dbReference type="GO" id="GO:0032044">
    <property type="term" value="C:DSIF complex"/>
    <property type="evidence" value="ECO:0007669"/>
    <property type="project" value="TreeGrafter"/>
</dbReference>
<organism evidence="16 17">
    <name type="scientific">Gonium pectorale</name>
    <name type="common">Green alga</name>
    <dbReference type="NCBI Taxonomy" id="33097"/>
    <lineage>
        <taxon>Eukaryota</taxon>
        <taxon>Viridiplantae</taxon>
        <taxon>Chlorophyta</taxon>
        <taxon>core chlorophytes</taxon>
        <taxon>Chlorophyceae</taxon>
        <taxon>CS clade</taxon>
        <taxon>Chlamydomonadales</taxon>
        <taxon>Volvocaceae</taxon>
        <taxon>Gonium</taxon>
    </lineage>
</organism>
<dbReference type="SMART" id="SM00739">
    <property type="entry name" value="KOW"/>
    <property type="match status" value="4"/>
</dbReference>
<dbReference type="Gene3D" id="3.30.70.940">
    <property type="entry name" value="NusG, N-terminal domain"/>
    <property type="match status" value="1"/>
</dbReference>
<dbReference type="CDD" id="cd06083">
    <property type="entry name" value="KOW_Spt5_3"/>
    <property type="match status" value="1"/>
</dbReference>
<feature type="compositionally biased region" description="Gly residues" evidence="13">
    <location>
        <begin position="725"/>
        <end position="739"/>
    </location>
</feature>
<keyword evidence="17" id="KW-1185">Reference proteome</keyword>
<feature type="domain" description="KOW" evidence="15">
    <location>
        <begin position="482"/>
        <end position="509"/>
    </location>
</feature>
<feature type="domain" description="KOW" evidence="15">
    <location>
        <begin position="610"/>
        <end position="637"/>
    </location>
</feature>
<dbReference type="Gene3D" id="2.30.30.30">
    <property type="match status" value="3"/>
</dbReference>
<dbReference type="GO" id="GO:0006357">
    <property type="term" value="P:regulation of transcription by RNA polymerase II"/>
    <property type="evidence" value="ECO:0007669"/>
    <property type="project" value="InterPro"/>
</dbReference>
<dbReference type="InterPro" id="IPR041973">
    <property type="entry name" value="KOW_Spt5_1"/>
</dbReference>
<dbReference type="InterPro" id="IPR014722">
    <property type="entry name" value="Rib_uL2_dom2"/>
</dbReference>
<dbReference type="InterPro" id="IPR041975">
    <property type="entry name" value="KOW_Spt5_2"/>
</dbReference>
<dbReference type="STRING" id="33097.A0A150G2T7"/>
<evidence type="ECO:0000259" key="14">
    <source>
        <dbReference type="SMART" id="SM00738"/>
    </source>
</evidence>
<dbReference type="EMBL" id="LSYV01000072">
    <property type="protein sequence ID" value="KXZ44189.1"/>
    <property type="molecule type" value="Genomic_DNA"/>
</dbReference>
<dbReference type="SMART" id="SM00738">
    <property type="entry name" value="NGN"/>
    <property type="match status" value="1"/>
</dbReference>
<feature type="compositionally biased region" description="Gly residues" evidence="13">
    <location>
        <begin position="696"/>
        <end position="706"/>
    </location>
</feature>
<dbReference type="Pfam" id="PF23287">
    <property type="entry name" value="KOW7_SPT5"/>
    <property type="match status" value="1"/>
</dbReference>
<feature type="domain" description="NusG-like N-terminal" evidence="14">
    <location>
        <begin position="168"/>
        <end position="258"/>
    </location>
</feature>
<keyword evidence="4" id="KW-0678">Repressor</keyword>
<dbReference type="CDD" id="cd06081">
    <property type="entry name" value="KOW_Spt5_1"/>
    <property type="match status" value="1"/>
</dbReference>
<comment type="similarity">
    <text evidence="2 11">Belongs to the SPT5 family.</text>
</comment>
<sequence length="1221" mass="128772">MAKKRRTYDDEDEDAGDDVEDDLEDEGLEDSDDEGGEGRNKKKRRRGSAFVDEAAEEDDEEDEDDKQKKKGRSVFIDDIADVDDEDEEEEVEEDAEDLIDDRDVEIPDAAAAPLNYRRINREEEDTQREEDILRRIEERYRDYQGEDIPDTADTGVVGQQGLLPTPNDPKLWLVTCKAGHEREAVVQLLQKAYTLAERGSPLRILSAVALDHLPGFIYVEAAKESHVMDAIRGLRTVYVGKGAKLVPLNEMVDAVTVNKKAKDDLARDTWVRIRGGLYKDDLARVVDVDPVAGRATVKLLHRLDFAALANRTEEQRKKNPFGRAPTVRPVSKVFNPEEARVAGLLVQRLQTQDGMPSYQVLSHTFVGGYLLRRVGIKTLNVLDTLPGLDEVARFNAAATREDDDAPGTELSSLMATLPTDGTASTKGTFMKGDKVRIIKGDLENLQARVTGVSADGTKVTAIPSIMGFSEEVEFEPDELAKVFAVGQRVRVLAGQYGGDTGMVVRVDERLCYVISDTTREEIKVFARDLTESEVVASGIEMLGEYQLHDLVQLNQGTAGVVVKIEKDAARVLTNNGNPDQPDVRLCRLTDIQRKVSYKQKPVTQDQAGNPVREKDFVIIQTGRHKERGGSVAYIWRGTLFLHCKDLAENGGYVAVRSHATRLRGGAGGGGAGGSNSARASAILGSFRGTPGSVGPSPGGSGGGAGGYFRYTPASPRPDDPSTAGGSAGGGAYGSGGIGPDGKFQMAMPQRSAGGGMGGMGGGRGGFGGGQGSFSGRSYHAQAGSQFVGKVVGDGVGFSAVAWTVRVVKGPYNGYRGRVKQQTATHVQLELDAVAGRPVTVPMEYVTMGEAIRAGNAASVVAGAGAGAAAGAYRGGPGGYGYGPQAGREDGRYPPQTPAHPGSQTPAHYSMTPAHPSMTPAHAPYTPAHAPYTPAHHTSGENDDYYGDGGDARSQPLTAPTPGYGGTAHTPQLPPPGGHAMTPAMTPQGYTPGDAMHAPTPLDHQRMAGTPGLAPTPGLARTPYMAAPTPGVDAAPTPGGGAYDAGGFTPGTNAPTGTPGLTAPTPGMPHAFTPAYTPSGHAYTPGTPGMGGLEAGTPALAGLVEDFTHWAGILVTTPAGRLAVVRSAAPDGTMAVQPGELSQETGFSPDGSTGLETYDARSLAVVRPSKRDKVKVIKAESADVLGVKGVLIGIDNADGIVKCDINNDMKILDMTFLAKVVA</sequence>
<name>A0A150G2T7_GONPE</name>
<keyword evidence="10 11" id="KW-0539">Nucleus</keyword>
<dbReference type="InterPro" id="IPR041976">
    <property type="entry name" value="KOW_Spt5_3"/>
</dbReference>
<feature type="region of interest" description="Disordered" evidence="13">
    <location>
        <begin position="687"/>
        <end position="770"/>
    </location>
</feature>
<evidence type="ECO:0000259" key="15">
    <source>
        <dbReference type="SMART" id="SM00739"/>
    </source>
</evidence>
<dbReference type="InterPro" id="IPR005100">
    <property type="entry name" value="NGN-domain"/>
</dbReference>
<dbReference type="SUPFAM" id="SSF50104">
    <property type="entry name" value="Translation proteins SH3-like domain"/>
    <property type="match status" value="2"/>
</dbReference>
<evidence type="ECO:0000256" key="4">
    <source>
        <dbReference type="ARBA" id="ARBA00022491"/>
    </source>
</evidence>
<dbReference type="InterPro" id="IPR057934">
    <property type="entry name" value="KOW_Spt5_7"/>
</dbReference>
<dbReference type="CDD" id="cd09888">
    <property type="entry name" value="NGN_Euk"/>
    <property type="match status" value="1"/>
</dbReference>
<evidence type="ECO:0000256" key="7">
    <source>
        <dbReference type="ARBA" id="ARBA00023015"/>
    </source>
</evidence>
<dbReference type="InterPro" id="IPR022581">
    <property type="entry name" value="Spt5_N"/>
</dbReference>
<dbReference type="PANTHER" id="PTHR11125">
    <property type="entry name" value="SUPPRESSOR OF TY 5"/>
    <property type="match status" value="1"/>
</dbReference>
<dbReference type="Pfam" id="PF11942">
    <property type="entry name" value="Spt5_N"/>
    <property type="match status" value="1"/>
</dbReference>
<dbReference type="OrthoDB" id="28901at2759"/>
<evidence type="ECO:0000256" key="12">
    <source>
        <dbReference type="SAM" id="Coils"/>
    </source>
</evidence>
<evidence type="ECO:0000256" key="10">
    <source>
        <dbReference type="ARBA" id="ARBA00023242"/>
    </source>
</evidence>
<feature type="compositionally biased region" description="Acidic residues" evidence="13">
    <location>
        <begin position="53"/>
        <end position="64"/>
    </location>
</feature>
<evidence type="ECO:0000256" key="13">
    <source>
        <dbReference type="SAM" id="MobiDB-lite"/>
    </source>
</evidence>
<evidence type="ECO:0000256" key="5">
    <source>
        <dbReference type="ARBA" id="ARBA00022553"/>
    </source>
</evidence>
<keyword evidence="7" id="KW-0805">Transcription regulation</keyword>
<dbReference type="Pfam" id="PF23284">
    <property type="entry name" value="KOW2_Spt5"/>
    <property type="match status" value="1"/>
</dbReference>
<feature type="compositionally biased region" description="Acidic residues" evidence="13">
    <location>
        <begin position="9"/>
        <end position="35"/>
    </location>
</feature>
<dbReference type="AlphaFoldDB" id="A0A150G2T7"/>
<evidence type="ECO:0000256" key="11">
    <source>
        <dbReference type="PIRNR" id="PIRNR036945"/>
    </source>
</evidence>
<comment type="subcellular location">
    <subcellularLocation>
        <location evidence="1 11">Nucleus</location>
    </subcellularLocation>
</comment>
<dbReference type="Proteomes" id="UP000075714">
    <property type="component" value="Unassembled WGS sequence"/>
</dbReference>
<feature type="compositionally biased region" description="Low complexity" evidence="13">
    <location>
        <begin position="918"/>
        <end position="936"/>
    </location>
</feature>
<protein>
    <recommendedName>
        <fullName evidence="3 11">Transcription elongation factor SPT5</fullName>
    </recommendedName>
</protein>
<dbReference type="InterPro" id="IPR057936">
    <property type="entry name" value="KOWx_Spt5"/>
</dbReference>
<dbReference type="InterPro" id="IPR041978">
    <property type="entry name" value="KOW_Spt5_5"/>
</dbReference>
<dbReference type="Pfam" id="PF23037">
    <property type="entry name" value="KOWx_SPT5"/>
    <property type="match status" value="1"/>
</dbReference>
<dbReference type="InterPro" id="IPR006645">
    <property type="entry name" value="NGN-like_dom"/>
</dbReference>
<evidence type="ECO:0000313" key="17">
    <source>
        <dbReference type="Proteomes" id="UP000075714"/>
    </source>
</evidence>
<keyword evidence="12" id="KW-0175">Coiled coil</keyword>
<dbReference type="PIRSF" id="PIRSF036945">
    <property type="entry name" value="Spt5"/>
    <property type="match status" value="1"/>
</dbReference>
<accession>A0A150G2T7</accession>
<dbReference type="FunFam" id="3.30.70.940:FF:000005">
    <property type="entry name" value="Transcription elongation factor SPT5"/>
    <property type="match status" value="1"/>
</dbReference>
<dbReference type="GO" id="GO:0003729">
    <property type="term" value="F:mRNA binding"/>
    <property type="evidence" value="ECO:0007669"/>
    <property type="project" value="TreeGrafter"/>
</dbReference>
<evidence type="ECO:0000256" key="6">
    <source>
        <dbReference type="ARBA" id="ARBA00022737"/>
    </source>
</evidence>
<dbReference type="InterPro" id="IPR041977">
    <property type="entry name" value="KOW_Spt5_4"/>
</dbReference>
<dbReference type="GO" id="GO:0032784">
    <property type="term" value="P:regulation of DNA-templated transcription elongation"/>
    <property type="evidence" value="ECO:0007669"/>
    <property type="project" value="InterPro"/>
</dbReference>
<dbReference type="CDD" id="cd06086">
    <property type="entry name" value="KOW_Spt5_6"/>
    <property type="match status" value="1"/>
</dbReference>
<evidence type="ECO:0000313" key="16">
    <source>
        <dbReference type="EMBL" id="KXZ44189.1"/>
    </source>
</evidence>
<proteinExistence type="inferred from homology"/>
<feature type="coiled-coil region" evidence="12">
    <location>
        <begin position="119"/>
        <end position="146"/>
    </location>
</feature>
<feature type="domain" description="KOW" evidence="15">
    <location>
        <begin position="264"/>
        <end position="291"/>
    </location>
</feature>
<feature type="domain" description="KOW" evidence="15">
    <location>
        <begin position="428"/>
        <end position="455"/>
    </location>
</feature>
<evidence type="ECO:0000256" key="1">
    <source>
        <dbReference type="ARBA" id="ARBA00004123"/>
    </source>
</evidence>
<gene>
    <name evidence="16" type="ORF">GPECTOR_71g550</name>
</gene>
<dbReference type="CDD" id="cd06084">
    <property type="entry name" value="KOW_Spt5_4"/>
    <property type="match status" value="1"/>
</dbReference>